<comment type="caution">
    <text evidence="1">The sequence shown here is derived from an EMBL/GenBank/DDBJ whole genome shotgun (WGS) entry which is preliminary data.</text>
</comment>
<sequence length="140" mass="16342">MFESKITSHFHNSLAIPKNCLSTPRLRTPDVSALIDVFSKSSSQNIIELSQIDHKREIKYEELNTKFFSMLQLIEFCNQSNTKKYIDRSYTDKNIKKININMIQSSEHILSMATVVSWLRIEDAVLMDKTRQFKKCNSSF</sequence>
<name>A0A0C2N7G3_THEKT</name>
<gene>
    <name evidence="1" type="ORF">RF11_05628</name>
</gene>
<dbReference type="AlphaFoldDB" id="A0A0C2N7G3"/>
<accession>A0A0C2N7G3</accession>
<evidence type="ECO:0000313" key="2">
    <source>
        <dbReference type="Proteomes" id="UP000031668"/>
    </source>
</evidence>
<protein>
    <submittedName>
        <fullName evidence="1">Uncharacterized protein</fullName>
    </submittedName>
</protein>
<dbReference type="EMBL" id="JWZT01002264">
    <property type="protein sequence ID" value="KII69872.1"/>
    <property type="molecule type" value="Genomic_DNA"/>
</dbReference>
<organism evidence="1 2">
    <name type="scientific">Thelohanellus kitauei</name>
    <name type="common">Myxosporean</name>
    <dbReference type="NCBI Taxonomy" id="669202"/>
    <lineage>
        <taxon>Eukaryota</taxon>
        <taxon>Metazoa</taxon>
        <taxon>Cnidaria</taxon>
        <taxon>Myxozoa</taxon>
        <taxon>Myxosporea</taxon>
        <taxon>Bivalvulida</taxon>
        <taxon>Platysporina</taxon>
        <taxon>Myxobolidae</taxon>
        <taxon>Thelohanellus</taxon>
    </lineage>
</organism>
<evidence type="ECO:0000313" key="1">
    <source>
        <dbReference type="EMBL" id="KII69872.1"/>
    </source>
</evidence>
<reference evidence="1 2" key="1">
    <citation type="journal article" date="2014" name="Genome Biol. Evol.">
        <title>The genome of the myxosporean Thelohanellus kitauei shows adaptations to nutrient acquisition within its fish host.</title>
        <authorList>
            <person name="Yang Y."/>
            <person name="Xiong J."/>
            <person name="Zhou Z."/>
            <person name="Huo F."/>
            <person name="Miao W."/>
            <person name="Ran C."/>
            <person name="Liu Y."/>
            <person name="Zhang J."/>
            <person name="Feng J."/>
            <person name="Wang M."/>
            <person name="Wang M."/>
            <person name="Wang L."/>
            <person name="Yao B."/>
        </authorList>
    </citation>
    <scope>NUCLEOTIDE SEQUENCE [LARGE SCALE GENOMIC DNA]</scope>
    <source>
        <strain evidence="1">Wuqing</strain>
    </source>
</reference>
<keyword evidence="2" id="KW-1185">Reference proteome</keyword>
<dbReference type="Proteomes" id="UP000031668">
    <property type="component" value="Unassembled WGS sequence"/>
</dbReference>
<proteinExistence type="predicted"/>